<proteinExistence type="predicted"/>
<dbReference type="OrthoDB" id="409642at2759"/>
<protein>
    <submittedName>
        <fullName evidence="2">Uncharacterized protein</fullName>
    </submittedName>
</protein>
<organism evidence="2 3">
    <name type="scientific">Stegodyphus mimosarum</name>
    <name type="common">African social velvet spider</name>
    <dbReference type="NCBI Taxonomy" id="407821"/>
    <lineage>
        <taxon>Eukaryota</taxon>
        <taxon>Metazoa</taxon>
        <taxon>Ecdysozoa</taxon>
        <taxon>Arthropoda</taxon>
        <taxon>Chelicerata</taxon>
        <taxon>Arachnida</taxon>
        <taxon>Araneae</taxon>
        <taxon>Araneomorphae</taxon>
        <taxon>Entelegynae</taxon>
        <taxon>Eresoidea</taxon>
        <taxon>Eresidae</taxon>
        <taxon>Stegodyphus</taxon>
    </lineage>
</organism>
<evidence type="ECO:0000256" key="1">
    <source>
        <dbReference type="SAM" id="MobiDB-lite"/>
    </source>
</evidence>
<feature type="compositionally biased region" description="Basic and acidic residues" evidence="1">
    <location>
        <begin position="110"/>
        <end position="132"/>
    </location>
</feature>
<name>A0A087UJ32_STEMI</name>
<dbReference type="AlphaFoldDB" id="A0A087UJ32"/>
<feature type="non-terminal residue" evidence="2">
    <location>
        <position position="139"/>
    </location>
</feature>
<feature type="region of interest" description="Disordered" evidence="1">
    <location>
        <begin position="110"/>
        <end position="139"/>
    </location>
</feature>
<sequence>MMKGLHPISNLPEEHREINNKLTTISFKSNGNETLEEYSTCDDKTKNDTCEKETFSSYADAIGSDQETEADFSNIGSMVRSNTFDLETQGSLDDAADDNLDWCSRISQEDDFKEEEGGRERLKDVLSSRRTDGTGFFLH</sequence>
<evidence type="ECO:0000313" key="2">
    <source>
        <dbReference type="EMBL" id="KFM77371.1"/>
    </source>
</evidence>
<accession>A0A087UJ32</accession>
<dbReference type="EMBL" id="KK120026">
    <property type="protein sequence ID" value="KFM77371.1"/>
    <property type="molecule type" value="Genomic_DNA"/>
</dbReference>
<gene>
    <name evidence="2" type="ORF">X975_02622</name>
</gene>
<evidence type="ECO:0000313" key="3">
    <source>
        <dbReference type="Proteomes" id="UP000054359"/>
    </source>
</evidence>
<keyword evidence="3" id="KW-1185">Reference proteome</keyword>
<dbReference type="Proteomes" id="UP000054359">
    <property type="component" value="Unassembled WGS sequence"/>
</dbReference>
<reference evidence="2 3" key="1">
    <citation type="submission" date="2013-11" db="EMBL/GenBank/DDBJ databases">
        <title>Genome sequencing of Stegodyphus mimosarum.</title>
        <authorList>
            <person name="Bechsgaard J."/>
        </authorList>
    </citation>
    <scope>NUCLEOTIDE SEQUENCE [LARGE SCALE GENOMIC DNA]</scope>
</reference>